<evidence type="ECO:0000259" key="6">
    <source>
        <dbReference type="PROSITE" id="PS51656"/>
    </source>
</evidence>
<dbReference type="Pfam" id="PF04060">
    <property type="entry name" value="FeS"/>
    <property type="match status" value="1"/>
</dbReference>
<protein>
    <submittedName>
        <fullName evidence="7">Putative PAS/PAC sensor protein</fullName>
    </submittedName>
</protein>
<dbReference type="InterPro" id="IPR004108">
    <property type="entry name" value="Fe_hydrogenase_lsu_C"/>
</dbReference>
<dbReference type="InterPro" id="IPR000014">
    <property type="entry name" value="PAS"/>
</dbReference>
<feature type="domain" description="4Fe-4S" evidence="6">
    <location>
        <begin position="352"/>
        <end position="413"/>
    </location>
</feature>
<evidence type="ECO:0000313" key="8">
    <source>
        <dbReference type="Proteomes" id="UP000008467"/>
    </source>
</evidence>
<dbReference type="PANTHER" id="PTHR11615">
    <property type="entry name" value="NITRATE, FORMATE, IRON DEHYDROGENASE"/>
    <property type="match status" value="1"/>
</dbReference>
<evidence type="ECO:0000256" key="3">
    <source>
        <dbReference type="ARBA" id="ARBA00023004"/>
    </source>
</evidence>
<keyword evidence="1" id="KW-0004">4Fe-4S</keyword>
<dbReference type="GO" id="GO:0051539">
    <property type="term" value="F:4 iron, 4 sulfur cluster binding"/>
    <property type="evidence" value="ECO:0007669"/>
    <property type="project" value="UniProtKB-KW"/>
</dbReference>
<dbReference type="Gene3D" id="1.10.15.40">
    <property type="entry name" value="Electron transport complex subunit B, putative Fe-S cluster"/>
    <property type="match status" value="1"/>
</dbReference>
<dbReference type="eggNOG" id="COG4624">
    <property type="taxonomic scope" value="Bacteria"/>
</dbReference>
<feature type="domain" description="4Fe-4S ferredoxin-type" evidence="5">
    <location>
        <begin position="31"/>
        <end position="60"/>
    </location>
</feature>
<organism evidence="7 8">
    <name type="scientific">Cellulosilyticum lentocellum (strain ATCC 49066 / DSM 5427 / NCIMB 11756 / RHM5)</name>
    <name type="common">Clostridium lentocellum</name>
    <dbReference type="NCBI Taxonomy" id="642492"/>
    <lineage>
        <taxon>Bacteria</taxon>
        <taxon>Bacillati</taxon>
        <taxon>Bacillota</taxon>
        <taxon>Clostridia</taxon>
        <taxon>Lachnospirales</taxon>
        <taxon>Cellulosilyticaceae</taxon>
        <taxon>Cellulosilyticum</taxon>
    </lineage>
</organism>
<dbReference type="Pfam" id="PF13237">
    <property type="entry name" value="Fer4_10"/>
    <property type="match status" value="1"/>
</dbReference>
<name>F2JSX9_CELLD</name>
<reference evidence="7 8" key="1">
    <citation type="journal article" date="2011" name="J. Bacteriol.">
        <title>Complete genome sequence of the cellulose-degrading bacterium Cellulosilyticum lentocellum.</title>
        <authorList>
            <consortium name="US DOE Joint Genome Institute"/>
            <person name="Miller D.A."/>
            <person name="Suen G."/>
            <person name="Bruce D."/>
            <person name="Copeland A."/>
            <person name="Cheng J.F."/>
            <person name="Detter C."/>
            <person name="Goodwin L.A."/>
            <person name="Han C.S."/>
            <person name="Hauser L.J."/>
            <person name="Land M.L."/>
            <person name="Lapidus A."/>
            <person name="Lucas S."/>
            <person name="Meincke L."/>
            <person name="Pitluck S."/>
            <person name="Tapia R."/>
            <person name="Teshima H."/>
            <person name="Woyke T."/>
            <person name="Fox B.G."/>
            <person name="Angert E.R."/>
            <person name="Currie C.R."/>
        </authorList>
    </citation>
    <scope>NUCLEOTIDE SEQUENCE [LARGE SCALE GENOMIC DNA]</scope>
    <source>
        <strain evidence="8">ATCC 49066 / DSM 5427 / NCIMB 11756 / RHM5</strain>
    </source>
</reference>
<dbReference type="SMART" id="SM00091">
    <property type="entry name" value="PAS"/>
    <property type="match status" value="1"/>
</dbReference>
<dbReference type="HOGENOM" id="CLU_027268_0_0_9"/>
<dbReference type="Pfam" id="PF02906">
    <property type="entry name" value="Fe_hyd_lg_C"/>
    <property type="match status" value="1"/>
</dbReference>
<dbReference type="STRING" id="642492.Clole_2393"/>
<evidence type="ECO:0000259" key="5">
    <source>
        <dbReference type="PROSITE" id="PS51379"/>
    </source>
</evidence>
<evidence type="ECO:0000313" key="7">
    <source>
        <dbReference type="EMBL" id="ADZ84100.1"/>
    </source>
</evidence>
<keyword evidence="3" id="KW-0408">Iron</keyword>
<dbReference type="PROSITE" id="PS51656">
    <property type="entry name" value="4FE4S"/>
    <property type="match status" value="1"/>
</dbReference>
<dbReference type="EMBL" id="CP002582">
    <property type="protein sequence ID" value="ADZ84100.1"/>
    <property type="molecule type" value="Genomic_DNA"/>
</dbReference>
<dbReference type="InterPro" id="IPR009016">
    <property type="entry name" value="Fe_hydrogenase"/>
</dbReference>
<keyword evidence="8" id="KW-1185">Reference proteome</keyword>
<feature type="domain" description="4Fe-4S ferredoxin-type" evidence="5">
    <location>
        <begin position="2"/>
        <end position="29"/>
    </location>
</feature>
<evidence type="ECO:0000256" key="2">
    <source>
        <dbReference type="ARBA" id="ARBA00022723"/>
    </source>
</evidence>
<dbReference type="RefSeq" id="WP_013657393.1">
    <property type="nucleotide sequence ID" value="NC_015275.1"/>
</dbReference>
<dbReference type="eggNOG" id="COG1145">
    <property type="taxonomic scope" value="Bacteria"/>
</dbReference>
<dbReference type="Gene3D" id="3.40.950.10">
    <property type="entry name" value="Fe-only Hydrogenase (Larger Subunit), Chain L, domain 3"/>
    <property type="match status" value="1"/>
</dbReference>
<dbReference type="Gene3D" id="3.30.70.20">
    <property type="match status" value="1"/>
</dbReference>
<dbReference type="GO" id="GO:0046872">
    <property type="term" value="F:metal ion binding"/>
    <property type="evidence" value="ECO:0007669"/>
    <property type="project" value="UniProtKB-KW"/>
</dbReference>
<dbReference type="InterPro" id="IPR017900">
    <property type="entry name" value="4Fe4S_Fe_S_CS"/>
</dbReference>
<keyword evidence="2" id="KW-0479">Metal-binding</keyword>
<evidence type="ECO:0000256" key="4">
    <source>
        <dbReference type="ARBA" id="ARBA00023014"/>
    </source>
</evidence>
<dbReference type="AlphaFoldDB" id="F2JSX9"/>
<dbReference type="PROSITE" id="PS51379">
    <property type="entry name" value="4FE4S_FER_2"/>
    <property type="match status" value="2"/>
</dbReference>
<proteinExistence type="predicted"/>
<dbReference type="InterPro" id="IPR050340">
    <property type="entry name" value="Cytosolic_Fe-S_CAF"/>
</dbReference>
<dbReference type="InterPro" id="IPR035965">
    <property type="entry name" value="PAS-like_dom_sf"/>
</dbReference>
<dbReference type="SUPFAM" id="SSF54862">
    <property type="entry name" value="4Fe-4S ferredoxins"/>
    <property type="match status" value="1"/>
</dbReference>
<accession>F2JSX9</accession>
<evidence type="ECO:0000256" key="1">
    <source>
        <dbReference type="ARBA" id="ARBA00022485"/>
    </source>
</evidence>
<dbReference type="PROSITE" id="PS00198">
    <property type="entry name" value="4FE4S_FER_1"/>
    <property type="match status" value="1"/>
</dbReference>
<sequence>MWIIDFFKSNCKNCYACVRACPVNAIQVQAEQAKIVKERCIGCGKCLKVCPKNAKHVQSELEKVKTYLKQEGKVVASVAPSFAALFDKGSEKLPAALKKLGFDVVEETVVGAELVTEVYEAYSKMPGDQCYMTSCCPTVNALIQKHYPEIIPFLIPVVSPAACHGKMIKRHYGKETKVVFIGPCLSKKIEGIEEESIDAVLTFEELLEWIKEEKIDWENLQTMPFDATEERQRRYPIVGGMTHTIKDQSLPRKIIQIDGVDECIDMMPHIMKGAFKNTLIEIHGCRQSCISGAGMPQDGVNIYERRERIKKYAEEQSIEVAPEEEKTTTDSINLHKEFHNLKHQLKIPSEEEIESILNSIGKETKLDELNCGSCGYKTCRDKAIAVFNDMAEPNMCLPFMRQKAETLTNIIFEATPNLIIMVNEALEVIEINPAARNFFDLSKDISNRLPVSALMDEESFKEVRRMKKSILNQKIFLHGIDATVVQSIIWSDYHAIMVWIANDVTYDEKKNKQLQNMKIEAIDMAQQVINKQMTVAQEIASLLGETTAETKVTLTKLKQLIQEEEAMKR</sequence>
<dbReference type="Gene3D" id="3.30.450.20">
    <property type="entry name" value="PAS domain"/>
    <property type="match status" value="1"/>
</dbReference>
<dbReference type="Proteomes" id="UP000008467">
    <property type="component" value="Chromosome"/>
</dbReference>
<gene>
    <name evidence="7" type="ordered locus">Clole_2393</name>
</gene>
<keyword evidence="4" id="KW-0411">Iron-sulfur</keyword>
<dbReference type="SUPFAM" id="SSF55785">
    <property type="entry name" value="PYP-like sensor domain (PAS domain)"/>
    <property type="match status" value="1"/>
</dbReference>
<dbReference type="InterPro" id="IPR007202">
    <property type="entry name" value="4Fe-4S_dom"/>
</dbReference>
<dbReference type="InterPro" id="IPR017896">
    <property type="entry name" value="4Fe4S_Fe-S-bd"/>
</dbReference>
<dbReference type="KEGG" id="cle:Clole_2393"/>
<dbReference type="SUPFAM" id="SSF53920">
    <property type="entry name" value="Fe-only hydrogenase"/>
    <property type="match status" value="1"/>
</dbReference>